<dbReference type="InterPro" id="IPR037445">
    <property type="entry name" value="MAGE"/>
</dbReference>
<dbReference type="FunFam" id="1.10.10.1210:FF:000001">
    <property type="entry name" value="melanoma-associated antigen D1"/>
    <property type="match status" value="1"/>
</dbReference>
<feature type="compositionally biased region" description="Low complexity" evidence="1">
    <location>
        <begin position="124"/>
        <end position="135"/>
    </location>
</feature>
<feature type="region of interest" description="Disordered" evidence="1">
    <location>
        <begin position="243"/>
        <end position="274"/>
    </location>
</feature>
<feature type="domain" description="MAGE" evidence="2">
    <location>
        <begin position="432"/>
        <end position="630"/>
    </location>
</feature>
<dbReference type="AlphaFoldDB" id="A0A8D0PCQ1"/>
<dbReference type="PANTHER" id="PTHR11736:SF83">
    <property type="entry name" value="TROPHININ"/>
    <property type="match status" value="1"/>
</dbReference>
<evidence type="ECO:0000256" key="1">
    <source>
        <dbReference type="SAM" id="MobiDB-lite"/>
    </source>
</evidence>
<dbReference type="InterPro" id="IPR002190">
    <property type="entry name" value="MHD_dom"/>
</dbReference>
<dbReference type="PROSITE" id="PS50838">
    <property type="entry name" value="MAGE"/>
    <property type="match status" value="1"/>
</dbReference>
<dbReference type="InterPro" id="IPR041899">
    <property type="entry name" value="MAGE_WH2"/>
</dbReference>
<dbReference type="InterPro" id="IPR041898">
    <property type="entry name" value="MAGE_WH1"/>
</dbReference>
<dbReference type="Proteomes" id="UP000694726">
    <property type="component" value="Unplaced"/>
</dbReference>
<dbReference type="Gene3D" id="1.10.10.1200">
    <property type="entry name" value="MAGE homology domain, winged helix WH1 motif"/>
    <property type="match status" value="1"/>
</dbReference>
<feature type="region of interest" description="Disordered" evidence="1">
    <location>
        <begin position="1"/>
        <end position="23"/>
    </location>
</feature>
<protein>
    <recommendedName>
        <fullName evidence="2">MAGE domain-containing protein</fullName>
    </recommendedName>
</protein>
<dbReference type="Proteomes" id="UP000694722">
    <property type="component" value="Unplaced"/>
</dbReference>
<feature type="region of interest" description="Disordered" evidence="1">
    <location>
        <begin position="56"/>
        <end position="75"/>
    </location>
</feature>
<evidence type="ECO:0000313" key="4">
    <source>
        <dbReference type="Proteomes" id="UP000694726"/>
    </source>
</evidence>
<dbReference type="SMART" id="SM01373">
    <property type="entry name" value="MAGE"/>
    <property type="match status" value="1"/>
</dbReference>
<evidence type="ECO:0000259" key="2">
    <source>
        <dbReference type="PROSITE" id="PS50838"/>
    </source>
</evidence>
<sequence length="691" mass="75822">MDRRNDSDCKMPLFQGPLPPPGSLGLHFPPDIQAETTEEDSVLLMHTLLAATKDPLAMDPPVANRPKKSKTKKAPIKAITKTIPAAPPVPSANVITTNKPKITFHALNLPVIPQINQASATIEASNTQASSSTTQPKKASKTKRITAKAVQGSQFPAGSESVTIQIKSSLQALNLPVIPQAIQAPVASESANSQALLASTRPKKAYKAKKADNKGVASAAEISLAPSTAYTATIQGQITSTQTKNASKAKKATIKGTNTDPELLESPDATETATRQIEASTAAIWPKKSKGKKAANKGPNSVCEISDAPPATQMVTNQALAATLRVKRGFRAQKVATKAWTTESQNQIEQGARAKMATSQTNVSALETQVAAAVQALADDYLAQLSLEPTTRTQGKRKQKYKYLNGDERGGGIYRRIQWGRRPPLSRDVAILQERANKLVKYLLVKDQTKIPIKRSDMLKDVIQEYDEYFPEIIERASYALEKMFRVNLKEIDKQSSLYILISIQESSAGILGTTKDTPKLGLLMVILSVIFMNGNKANEAIIWEVLRKLGLHPGVRHSLFGEVRKLITDEFVKQKYLEYKRVPNSRPPEYEFFWGLRSYHETSKMKVLKFACKVQKKDPKDWAAQYREAVEMEVQAAAVAVAEAEARAEVYFPCLILLINCNSGVRVHPWNLCPCSSLSRYHQSAEGDTL</sequence>
<dbReference type="Ensembl" id="ENSSSCT00015078695.1">
    <property type="protein sequence ID" value="ENSSSCP00015031762.1"/>
    <property type="gene ID" value="ENSSSCG00015058670.1"/>
</dbReference>
<dbReference type="Gene3D" id="1.10.10.1210">
    <property type="entry name" value="MAGE homology domain, winged helix WH2 motif"/>
    <property type="match status" value="1"/>
</dbReference>
<feature type="region of interest" description="Disordered" evidence="1">
    <location>
        <begin position="123"/>
        <end position="145"/>
    </location>
</feature>
<feature type="compositionally biased region" description="Basic residues" evidence="1">
    <location>
        <begin position="65"/>
        <end position="75"/>
    </location>
</feature>
<dbReference type="FunFam" id="1.10.10.1200:FF:000001">
    <property type="entry name" value="Melanoma-associated antigen D1"/>
    <property type="match status" value="1"/>
</dbReference>
<accession>A0A8D0PCQ1</accession>
<proteinExistence type="predicted"/>
<dbReference type="Ensembl" id="ENSSSCT00040049590.1">
    <property type="protein sequence ID" value="ENSSSCP00040020600.1"/>
    <property type="gene ID" value="ENSSSCG00040036918.1"/>
</dbReference>
<name>A0A8D0PCQ1_PIG</name>
<organism evidence="3 4">
    <name type="scientific">Sus scrofa</name>
    <name type="common">Pig</name>
    <dbReference type="NCBI Taxonomy" id="9823"/>
    <lineage>
        <taxon>Eukaryota</taxon>
        <taxon>Metazoa</taxon>
        <taxon>Chordata</taxon>
        <taxon>Craniata</taxon>
        <taxon>Vertebrata</taxon>
        <taxon>Euteleostomi</taxon>
        <taxon>Mammalia</taxon>
        <taxon>Eutheria</taxon>
        <taxon>Laurasiatheria</taxon>
        <taxon>Artiodactyla</taxon>
        <taxon>Suina</taxon>
        <taxon>Suidae</taxon>
        <taxon>Sus</taxon>
    </lineage>
</organism>
<dbReference type="PANTHER" id="PTHR11736">
    <property type="entry name" value="MELANOMA-ASSOCIATED ANTIGEN MAGE ANTIGEN"/>
    <property type="match status" value="1"/>
</dbReference>
<evidence type="ECO:0000313" key="3">
    <source>
        <dbReference type="Ensembl" id="ENSSSCP00015031762.1"/>
    </source>
</evidence>
<reference evidence="3" key="1">
    <citation type="submission" date="2025-05" db="UniProtKB">
        <authorList>
            <consortium name="Ensembl"/>
        </authorList>
    </citation>
    <scope>IDENTIFICATION</scope>
</reference>
<dbReference type="Pfam" id="PF01454">
    <property type="entry name" value="MAGE"/>
    <property type="match status" value="1"/>
</dbReference>